<feature type="region of interest" description="Disordered" evidence="1">
    <location>
        <begin position="41"/>
        <end position="102"/>
    </location>
</feature>
<dbReference type="AlphaFoldDB" id="A0A5B0NS43"/>
<organism evidence="2 3">
    <name type="scientific">Puccinia graminis f. sp. tritici</name>
    <dbReference type="NCBI Taxonomy" id="56615"/>
    <lineage>
        <taxon>Eukaryota</taxon>
        <taxon>Fungi</taxon>
        <taxon>Dikarya</taxon>
        <taxon>Basidiomycota</taxon>
        <taxon>Pucciniomycotina</taxon>
        <taxon>Pucciniomycetes</taxon>
        <taxon>Pucciniales</taxon>
        <taxon>Pucciniaceae</taxon>
        <taxon>Puccinia</taxon>
    </lineage>
</organism>
<name>A0A5B0NS43_PUCGR</name>
<evidence type="ECO:0000256" key="1">
    <source>
        <dbReference type="SAM" id="MobiDB-lite"/>
    </source>
</evidence>
<reference evidence="2 3" key="1">
    <citation type="submission" date="2019-05" db="EMBL/GenBank/DDBJ databases">
        <title>Emergence of the Ug99 lineage of the wheat stem rust pathogen through somatic hybridization.</title>
        <authorList>
            <person name="Li F."/>
            <person name="Upadhyaya N.M."/>
            <person name="Sperschneider J."/>
            <person name="Matny O."/>
            <person name="Nguyen-Phuc H."/>
            <person name="Mago R."/>
            <person name="Raley C."/>
            <person name="Miller M.E."/>
            <person name="Silverstein K.A.T."/>
            <person name="Henningsen E."/>
            <person name="Hirsch C.D."/>
            <person name="Visser B."/>
            <person name="Pretorius Z.A."/>
            <person name="Steffenson B.J."/>
            <person name="Schwessinger B."/>
            <person name="Dodds P.N."/>
            <person name="Figueroa M."/>
        </authorList>
    </citation>
    <scope>NUCLEOTIDE SEQUENCE [LARGE SCALE GENOMIC DNA]</scope>
    <source>
        <strain evidence="2 3">Ug99</strain>
    </source>
</reference>
<gene>
    <name evidence="2" type="ORF">PGTUg99_009046</name>
</gene>
<sequence length="102" mass="11731">MFQRRPALLHQLDSWVSSKPEQDERDRKATLKEERRLLAAEKKQAEEKAKAENERKARMAEVEKKKQEREEALKERTTFKVKVPTNHAPPSSSGGVPPGELV</sequence>
<comment type="caution">
    <text evidence="2">The sequence shown here is derived from an EMBL/GenBank/DDBJ whole genome shotgun (WGS) entry which is preliminary data.</text>
</comment>
<feature type="compositionally biased region" description="Low complexity" evidence="1">
    <location>
        <begin position="89"/>
        <end position="102"/>
    </location>
</feature>
<dbReference type="Proteomes" id="UP000325313">
    <property type="component" value="Unassembled WGS sequence"/>
</dbReference>
<dbReference type="EMBL" id="VDEP01000378">
    <property type="protein sequence ID" value="KAA1092055.1"/>
    <property type="molecule type" value="Genomic_DNA"/>
</dbReference>
<evidence type="ECO:0000313" key="3">
    <source>
        <dbReference type="Proteomes" id="UP000325313"/>
    </source>
</evidence>
<evidence type="ECO:0000313" key="2">
    <source>
        <dbReference type="EMBL" id="KAA1092055.1"/>
    </source>
</evidence>
<accession>A0A5B0NS43</accession>
<protein>
    <submittedName>
        <fullName evidence="2">Uncharacterized protein</fullName>
    </submittedName>
</protein>
<feature type="compositionally biased region" description="Basic and acidic residues" evidence="1">
    <location>
        <begin position="41"/>
        <end position="78"/>
    </location>
</feature>
<proteinExistence type="predicted"/>